<keyword evidence="2" id="KW-1185">Reference proteome</keyword>
<protein>
    <submittedName>
        <fullName evidence="1">Septal ring factor EnvC (AmiA/AmiB activator)</fullName>
    </submittedName>
</protein>
<dbReference type="AlphaFoldDB" id="A0AAE3W015"/>
<dbReference type="EMBL" id="JAUSUZ010000001">
    <property type="protein sequence ID" value="MDQ0366894.1"/>
    <property type="molecule type" value="Genomic_DNA"/>
</dbReference>
<dbReference type="Proteomes" id="UP001240236">
    <property type="component" value="Unassembled WGS sequence"/>
</dbReference>
<dbReference type="RefSeq" id="WP_307240555.1">
    <property type="nucleotide sequence ID" value="NZ_JAUSUZ010000001.1"/>
</dbReference>
<reference evidence="1 2" key="1">
    <citation type="submission" date="2023-07" db="EMBL/GenBank/DDBJ databases">
        <title>Sequencing the genomes of 1000 actinobacteria strains.</title>
        <authorList>
            <person name="Klenk H.-P."/>
        </authorList>
    </citation>
    <scope>NUCLEOTIDE SEQUENCE [LARGE SCALE GENOMIC DNA]</scope>
    <source>
        <strain evidence="1 2">DSM 44709</strain>
    </source>
</reference>
<organism evidence="1 2">
    <name type="scientific">Catenuloplanes indicus</name>
    <dbReference type="NCBI Taxonomy" id="137267"/>
    <lineage>
        <taxon>Bacteria</taxon>
        <taxon>Bacillati</taxon>
        <taxon>Actinomycetota</taxon>
        <taxon>Actinomycetes</taxon>
        <taxon>Micromonosporales</taxon>
        <taxon>Micromonosporaceae</taxon>
        <taxon>Catenuloplanes</taxon>
    </lineage>
</organism>
<gene>
    <name evidence="1" type="ORF">J2S42_003563</name>
</gene>
<evidence type="ECO:0000313" key="1">
    <source>
        <dbReference type="EMBL" id="MDQ0366894.1"/>
    </source>
</evidence>
<evidence type="ECO:0000313" key="2">
    <source>
        <dbReference type="Proteomes" id="UP001240236"/>
    </source>
</evidence>
<comment type="caution">
    <text evidence="1">The sequence shown here is derived from an EMBL/GenBank/DDBJ whole genome shotgun (WGS) entry which is preliminary data.</text>
</comment>
<proteinExistence type="predicted"/>
<sequence length="133" mass="14590">MTVSPATEQALREAMTRLLRGRARHTDGKLTKENVYREAGVSRATMNRARDLLTAWDRAVAAHHDTAPSSTSAEELDQLRAQLGRKTRECAALQQRLAAAATTIAALHHDNIALRDELAQHHSSIVIPLAARP</sequence>
<accession>A0AAE3W015</accession>
<name>A0AAE3W015_9ACTN</name>